<evidence type="ECO:0000313" key="6">
    <source>
        <dbReference type="EMBL" id="GEN25551.1"/>
    </source>
</evidence>
<protein>
    <submittedName>
        <fullName evidence="7">DNA-binding transcriptional regulator, LysR family</fullName>
    </submittedName>
    <submittedName>
        <fullName evidence="6">LysR family transcriptional regulator</fullName>
    </submittedName>
</protein>
<keyword evidence="9" id="KW-1185">Reference proteome</keyword>
<name>A0A1M7KS28_9GAMM</name>
<evidence type="ECO:0000256" key="4">
    <source>
        <dbReference type="ARBA" id="ARBA00023163"/>
    </source>
</evidence>
<dbReference type="SUPFAM" id="SSF46785">
    <property type="entry name" value="Winged helix' DNA-binding domain"/>
    <property type="match status" value="1"/>
</dbReference>
<accession>A0A1M7KS28</accession>
<sequence>MQWRALKYFDTVARCRSLRQAAARLHVAPTAISRQIDQLEHQLGTPLLERTHEGVRLTPAGELLAEQASQTLRDLERVEARIAELQGRCTGRVAIRVSEGVVPQVLAPALTSLQAEYPQLEFEISIASAGGVIEALRSGEADIGLAYFLPQRDDVVRLATAELEHYAVMKPDHPLAWAAPLALSDVAGYPLAVPNDSFGLRQALDSAVRDKGLHMQVAFTTQSLETQKALAREGAAVLLLPMMAVARECEAGQLVAVALHPDELEQTRVDLCVYRHRSPSLAVRTCLARLEEALAALSPC</sequence>
<organism evidence="7 8">
    <name type="scientific">Halomonas cupida</name>
    <dbReference type="NCBI Taxonomy" id="44933"/>
    <lineage>
        <taxon>Bacteria</taxon>
        <taxon>Pseudomonadati</taxon>
        <taxon>Pseudomonadota</taxon>
        <taxon>Gammaproteobacteria</taxon>
        <taxon>Oceanospirillales</taxon>
        <taxon>Halomonadaceae</taxon>
        <taxon>Halomonas</taxon>
    </lineage>
</organism>
<dbReference type="PANTHER" id="PTHR30126:SF80">
    <property type="entry name" value="TRANSCRIPTIONAL REGULATOR-RELATED"/>
    <property type="match status" value="1"/>
</dbReference>
<dbReference type="STRING" id="44933.SAMN05660971_03580"/>
<dbReference type="OrthoDB" id="8839922at2"/>
<dbReference type="PANTHER" id="PTHR30126">
    <property type="entry name" value="HTH-TYPE TRANSCRIPTIONAL REGULATOR"/>
    <property type="match status" value="1"/>
</dbReference>
<proteinExistence type="inferred from homology"/>
<comment type="similarity">
    <text evidence="1">Belongs to the LysR transcriptional regulatory family.</text>
</comment>
<gene>
    <name evidence="6" type="ORF">HCU01_35000</name>
    <name evidence="7" type="ORF">SAMN05660971_03580</name>
</gene>
<reference evidence="6 9" key="2">
    <citation type="submission" date="2019-07" db="EMBL/GenBank/DDBJ databases">
        <title>Whole genome shotgun sequence of Halomonas cupida NBRC 102219.</title>
        <authorList>
            <person name="Hosoyama A."/>
            <person name="Uohara A."/>
            <person name="Ohji S."/>
            <person name="Ichikawa N."/>
        </authorList>
    </citation>
    <scope>NUCLEOTIDE SEQUENCE [LARGE SCALE GENOMIC DNA]</scope>
    <source>
        <strain evidence="6 9">NBRC 102219</strain>
    </source>
</reference>
<dbReference type="Gene3D" id="1.10.10.10">
    <property type="entry name" value="Winged helix-like DNA-binding domain superfamily/Winged helix DNA-binding domain"/>
    <property type="match status" value="1"/>
</dbReference>
<keyword evidence="4" id="KW-0804">Transcription</keyword>
<evidence type="ECO:0000313" key="8">
    <source>
        <dbReference type="Proteomes" id="UP000184123"/>
    </source>
</evidence>
<evidence type="ECO:0000256" key="2">
    <source>
        <dbReference type="ARBA" id="ARBA00023015"/>
    </source>
</evidence>
<feature type="domain" description="HTH lysR-type" evidence="5">
    <location>
        <begin position="1"/>
        <end position="58"/>
    </location>
</feature>
<dbReference type="InterPro" id="IPR036390">
    <property type="entry name" value="WH_DNA-bd_sf"/>
</dbReference>
<dbReference type="Pfam" id="PF03466">
    <property type="entry name" value="LysR_substrate"/>
    <property type="match status" value="1"/>
</dbReference>
<dbReference type="GO" id="GO:0003700">
    <property type="term" value="F:DNA-binding transcription factor activity"/>
    <property type="evidence" value="ECO:0007669"/>
    <property type="project" value="InterPro"/>
</dbReference>
<evidence type="ECO:0000256" key="3">
    <source>
        <dbReference type="ARBA" id="ARBA00023125"/>
    </source>
</evidence>
<evidence type="ECO:0000256" key="1">
    <source>
        <dbReference type="ARBA" id="ARBA00009437"/>
    </source>
</evidence>
<dbReference type="Proteomes" id="UP000321726">
    <property type="component" value="Unassembled WGS sequence"/>
</dbReference>
<dbReference type="Gene3D" id="3.40.190.290">
    <property type="match status" value="1"/>
</dbReference>
<dbReference type="InterPro" id="IPR005119">
    <property type="entry name" value="LysR_subst-bd"/>
</dbReference>
<keyword evidence="3 7" id="KW-0238">DNA-binding</keyword>
<dbReference type="EMBL" id="BJXU01000155">
    <property type="protein sequence ID" value="GEN25551.1"/>
    <property type="molecule type" value="Genomic_DNA"/>
</dbReference>
<dbReference type="RefSeq" id="WP_143166382.1">
    <property type="nucleotide sequence ID" value="NZ_BJXU01000155.1"/>
</dbReference>
<dbReference type="Pfam" id="PF00126">
    <property type="entry name" value="HTH_1"/>
    <property type="match status" value="1"/>
</dbReference>
<dbReference type="InterPro" id="IPR036388">
    <property type="entry name" value="WH-like_DNA-bd_sf"/>
</dbReference>
<dbReference type="AlphaFoldDB" id="A0A1M7KS28"/>
<dbReference type="InterPro" id="IPR000847">
    <property type="entry name" value="LysR_HTH_N"/>
</dbReference>
<dbReference type="PROSITE" id="PS50931">
    <property type="entry name" value="HTH_LYSR"/>
    <property type="match status" value="1"/>
</dbReference>
<dbReference type="SUPFAM" id="SSF53850">
    <property type="entry name" value="Periplasmic binding protein-like II"/>
    <property type="match status" value="1"/>
</dbReference>
<dbReference type="GO" id="GO:0000976">
    <property type="term" value="F:transcription cis-regulatory region binding"/>
    <property type="evidence" value="ECO:0007669"/>
    <property type="project" value="TreeGrafter"/>
</dbReference>
<dbReference type="FunFam" id="1.10.10.10:FF:000001">
    <property type="entry name" value="LysR family transcriptional regulator"/>
    <property type="match status" value="1"/>
</dbReference>
<reference evidence="7 8" key="1">
    <citation type="submission" date="2016-11" db="EMBL/GenBank/DDBJ databases">
        <authorList>
            <person name="Jaros S."/>
            <person name="Januszkiewicz K."/>
            <person name="Wedrychowicz H."/>
        </authorList>
    </citation>
    <scope>NUCLEOTIDE SEQUENCE [LARGE SCALE GENOMIC DNA]</scope>
    <source>
        <strain evidence="7 8">DSM 4740</strain>
    </source>
</reference>
<keyword evidence="2" id="KW-0805">Transcription regulation</keyword>
<dbReference type="Proteomes" id="UP000184123">
    <property type="component" value="Unassembled WGS sequence"/>
</dbReference>
<dbReference type="PRINTS" id="PR00039">
    <property type="entry name" value="HTHLYSR"/>
</dbReference>
<evidence type="ECO:0000313" key="7">
    <source>
        <dbReference type="EMBL" id="SHM68171.1"/>
    </source>
</evidence>
<evidence type="ECO:0000259" key="5">
    <source>
        <dbReference type="PROSITE" id="PS50931"/>
    </source>
</evidence>
<dbReference type="EMBL" id="FRCA01000011">
    <property type="protein sequence ID" value="SHM68171.1"/>
    <property type="molecule type" value="Genomic_DNA"/>
</dbReference>
<evidence type="ECO:0000313" key="9">
    <source>
        <dbReference type="Proteomes" id="UP000321726"/>
    </source>
</evidence>